<dbReference type="Proteomes" id="UP000004358">
    <property type="component" value="Unassembled WGS sequence"/>
</dbReference>
<gene>
    <name evidence="2" type="ORF">DSM3645_12726</name>
</gene>
<name>A3ZRW5_9BACT</name>
<evidence type="ECO:0000313" key="3">
    <source>
        <dbReference type="Proteomes" id="UP000004358"/>
    </source>
</evidence>
<sequence length="121" mass="14086">MTNTRPIRSYLRDGLIIILLGLLIAYLGSFLYLSRVGMQKAEEFDMDSYYFTEPAWTQERQQMGETLCMLYWPLIEIDARYVSGMRPGIVHPVRLINDTQFTPPGNYPRLERSAFPSNSRD</sequence>
<accession>A3ZRW5</accession>
<dbReference type="AlphaFoldDB" id="A3ZRW5"/>
<comment type="caution">
    <text evidence="2">The sequence shown here is derived from an EMBL/GenBank/DDBJ whole genome shotgun (WGS) entry which is preliminary data.</text>
</comment>
<dbReference type="OrthoDB" id="290298at2"/>
<organism evidence="2 3">
    <name type="scientific">Blastopirellula marina DSM 3645</name>
    <dbReference type="NCBI Taxonomy" id="314230"/>
    <lineage>
        <taxon>Bacteria</taxon>
        <taxon>Pseudomonadati</taxon>
        <taxon>Planctomycetota</taxon>
        <taxon>Planctomycetia</taxon>
        <taxon>Pirellulales</taxon>
        <taxon>Pirellulaceae</taxon>
        <taxon>Blastopirellula</taxon>
    </lineage>
</organism>
<keyword evidence="1" id="KW-0472">Membrane</keyword>
<keyword evidence="1" id="KW-0812">Transmembrane</keyword>
<dbReference type="RefSeq" id="WP_002650444.1">
    <property type="nucleotide sequence ID" value="NZ_CH672376.1"/>
</dbReference>
<reference evidence="2 3" key="1">
    <citation type="submission" date="2006-02" db="EMBL/GenBank/DDBJ databases">
        <authorList>
            <person name="Amann R."/>
            <person name="Ferriera S."/>
            <person name="Johnson J."/>
            <person name="Kravitz S."/>
            <person name="Halpern A."/>
            <person name="Remington K."/>
            <person name="Beeson K."/>
            <person name="Tran B."/>
            <person name="Rogers Y.-H."/>
            <person name="Friedman R."/>
            <person name="Venter J.C."/>
        </authorList>
    </citation>
    <scope>NUCLEOTIDE SEQUENCE [LARGE SCALE GENOMIC DNA]</scope>
    <source>
        <strain evidence="2 3">DSM 3645</strain>
    </source>
</reference>
<feature type="transmembrane region" description="Helical" evidence="1">
    <location>
        <begin position="15"/>
        <end position="33"/>
    </location>
</feature>
<keyword evidence="1" id="KW-1133">Transmembrane helix</keyword>
<protein>
    <submittedName>
        <fullName evidence="2">Uncharacterized protein</fullName>
    </submittedName>
</protein>
<evidence type="ECO:0000256" key="1">
    <source>
        <dbReference type="SAM" id="Phobius"/>
    </source>
</evidence>
<proteinExistence type="predicted"/>
<evidence type="ECO:0000313" key="2">
    <source>
        <dbReference type="EMBL" id="EAQ80884.1"/>
    </source>
</evidence>
<dbReference type="EMBL" id="AANZ01000007">
    <property type="protein sequence ID" value="EAQ80884.1"/>
    <property type="molecule type" value="Genomic_DNA"/>
</dbReference>
<dbReference type="HOGENOM" id="CLU_2033566_0_0_0"/>